<keyword evidence="2" id="KW-1185">Reference proteome</keyword>
<reference evidence="1" key="1">
    <citation type="submission" date="2023-10" db="EMBL/GenBank/DDBJ databases">
        <authorList>
            <person name="Chen Y."/>
            <person name="Shah S."/>
            <person name="Dougan E. K."/>
            <person name="Thang M."/>
            <person name="Chan C."/>
        </authorList>
    </citation>
    <scope>NUCLEOTIDE SEQUENCE [LARGE SCALE GENOMIC DNA]</scope>
</reference>
<accession>A0ABN9RG25</accession>
<evidence type="ECO:0000313" key="1">
    <source>
        <dbReference type="EMBL" id="CAK0818017.1"/>
    </source>
</evidence>
<feature type="non-terminal residue" evidence="1">
    <location>
        <position position="1"/>
    </location>
</feature>
<evidence type="ECO:0000313" key="2">
    <source>
        <dbReference type="Proteomes" id="UP001189429"/>
    </source>
</evidence>
<dbReference type="Gene3D" id="1.25.40.10">
    <property type="entry name" value="Tetratricopeptide repeat domain"/>
    <property type="match status" value="1"/>
</dbReference>
<comment type="caution">
    <text evidence="1">The sequence shown here is derived from an EMBL/GenBank/DDBJ whole genome shotgun (WGS) entry which is preliminary data.</text>
</comment>
<evidence type="ECO:0008006" key="3">
    <source>
        <dbReference type="Google" id="ProtNLM"/>
    </source>
</evidence>
<name>A0ABN9RG25_9DINO</name>
<dbReference type="EMBL" id="CAUYUJ010006623">
    <property type="protein sequence ID" value="CAK0818017.1"/>
    <property type="molecule type" value="Genomic_DNA"/>
</dbReference>
<sequence>DGSMGWAVSWLDQMTANAVQPSLAVYQEVLDGYINAGSKRAVSWLGRMRADGVWTGESYDGPLCGLLRGGSLKWGDAWLRGLLAERVQLSAASFDSIVDACLQGKRGDMAGQWVKRRRA</sequence>
<proteinExistence type="predicted"/>
<protein>
    <recommendedName>
        <fullName evidence="3">Pentatricopeptide repeat-containing protein</fullName>
    </recommendedName>
</protein>
<dbReference type="InterPro" id="IPR011990">
    <property type="entry name" value="TPR-like_helical_dom_sf"/>
</dbReference>
<gene>
    <name evidence="1" type="ORF">PCOR1329_LOCUS20405</name>
</gene>
<organism evidence="1 2">
    <name type="scientific">Prorocentrum cordatum</name>
    <dbReference type="NCBI Taxonomy" id="2364126"/>
    <lineage>
        <taxon>Eukaryota</taxon>
        <taxon>Sar</taxon>
        <taxon>Alveolata</taxon>
        <taxon>Dinophyceae</taxon>
        <taxon>Prorocentrales</taxon>
        <taxon>Prorocentraceae</taxon>
        <taxon>Prorocentrum</taxon>
    </lineage>
</organism>
<dbReference type="Proteomes" id="UP001189429">
    <property type="component" value="Unassembled WGS sequence"/>
</dbReference>